<gene>
    <name evidence="3" type="ORF">D1Y85_01745</name>
</gene>
<dbReference type="AlphaFoldDB" id="A0A3N6NEN3"/>
<proteinExistence type="predicted"/>
<dbReference type="EMBL" id="RQIS01000001">
    <property type="protein sequence ID" value="RQH09891.1"/>
    <property type="molecule type" value="Genomic_DNA"/>
</dbReference>
<evidence type="ECO:0000256" key="1">
    <source>
        <dbReference type="SAM" id="MobiDB-lite"/>
    </source>
</evidence>
<dbReference type="RefSeq" id="WP_124149288.1">
    <property type="nucleotide sequence ID" value="NZ_RQIS01000001.1"/>
</dbReference>
<feature type="region of interest" description="Disordered" evidence="1">
    <location>
        <begin position="1"/>
        <end position="30"/>
    </location>
</feature>
<evidence type="ECO:0000313" key="3">
    <source>
        <dbReference type="EMBL" id="RQH09891.1"/>
    </source>
</evidence>
<sequence length="294" mass="30209">MSASYTPTPKVPPSLLADTPANVHGGRPEGSRILANLEGRVVPPAARSREGRRQRSVLAIAALLMTAAAFGVWHVFERSVPAVHETHVAGATVAPDSGARGAAKVTRLPAGALPRRAATIVADEESVAVTKPASGTVASATVRDDARLSRALANDARVAGAGAASGSAAPPAGAATEANHKRVAKRAETRVKAKAAGHTKAEALAKKQPDTQTAARKDDSDADLLAVLVARTKPADCKDAIVQAAKVKAGKLTLAEEVKACGERGSSEDQRCRRRVCDGHWGKDPACPAAARAH</sequence>
<feature type="transmembrane region" description="Helical" evidence="2">
    <location>
        <begin position="57"/>
        <end position="76"/>
    </location>
</feature>
<reference evidence="3 4" key="1">
    <citation type="submission" date="2018-11" db="EMBL/GenBank/DDBJ databases">
        <title>Paraburkholderia sp. DHOA04, isolated from soil.</title>
        <authorList>
            <person name="Gao Z.-H."/>
            <person name="Qiu L.-H."/>
            <person name="Fu J.-C."/>
        </authorList>
    </citation>
    <scope>NUCLEOTIDE SEQUENCE [LARGE SCALE GENOMIC DNA]</scope>
    <source>
        <strain evidence="3 4">DHOA04</strain>
    </source>
</reference>
<name>A0A3N6NEN3_9BURK</name>
<dbReference type="OrthoDB" id="8724867at2"/>
<organism evidence="3 4">
    <name type="scientific">Paraburkholderia dinghuensis</name>
    <dbReference type="NCBI Taxonomy" id="2305225"/>
    <lineage>
        <taxon>Bacteria</taxon>
        <taxon>Pseudomonadati</taxon>
        <taxon>Pseudomonadota</taxon>
        <taxon>Betaproteobacteria</taxon>
        <taxon>Burkholderiales</taxon>
        <taxon>Burkholderiaceae</taxon>
        <taxon>Paraburkholderia</taxon>
    </lineage>
</organism>
<keyword evidence="2" id="KW-1133">Transmembrane helix</keyword>
<dbReference type="Proteomes" id="UP000272778">
    <property type="component" value="Unassembled WGS sequence"/>
</dbReference>
<keyword evidence="4" id="KW-1185">Reference proteome</keyword>
<feature type="compositionally biased region" description="Low complexity" evidence="1">
    <location>
        <begin position="162"/>
        <end position="175"/>
    </location>
</feature>
<keyword evidence="2" id="KW-0812">Transmembrane</keyword>
<comment type="caution">
    <text evidence="3">The sequence shown here is derived from an EMBL/GenBank/DDBJ whole genome shotgun (WGS) entry which is preliminary data.</text>
</comment>
<protein>
    <submittedName>
        <fullName evidence="3">Uncharacterized protein</fullName>
    </submittedName>
</protein>
<evidence type="ECO:0000256" key="2">
    <source>
        <dbReference type="SAM" id="Phobius"/>
    </source>
</evidence>
<accession>A0A3N6NEN3</accession>
<feature type="region of interest" description="Disordered" evidence="1">
    <location>
        <begin position="162"/>
        <end position="219"/>
    </location>
</feature>
<evidence type="ECO:0000313" key="4">
    <source>
        <dbReference type="Proteomes" id="UP000272778"/>
    </source>
</evidence>
<keyword evidence="2" id="KW-0472">Membrane</keyword>
<feature type="compositionally biased region" description="Basic and acidic residues" evidence="1">
    <location>
        <begin position="199"/>
        <end position="219"/>
    </location>
</feature>